<dbReference type="Proteomes" id="UP001472677">
    <property type="component" value="Unassembled WGS sequence"/>
</dbReference>
<evidence type="ECO:0000313" key="4">
    <source>
        <dbReference type="Proteomes" id="UP001472677"/>
    </source>
</evidence>
<keyword evidence="2" id="KW-1133">Transmembrane helix</keyword>
<dbReference type="EMBL" id="JBBPBM010000333">
    <property type="protein sequence ID" value="KAK8497054.1"/>
    <property type="molecule type" value="Genomic_DNA"/>
</dbReference>
<evidence type="ECO:0000313" key="3">
    <source>
        <dbReference type="EMBL" id="KAK8497054.1"/>
    </source>
</evidence>
<gene>
    <name evidence="3" type="ORF">V6N12_063835</name>
</gene>
<feature type="compositionally biased region" description="Polar residues" evidence="1">
    <location>
        <begin position="1"/>
        <end position="10"/>
    </location>
</feature>
<evidence type="ECO:0000256" key="1">
    <source>
        <dbReference type="SAM" id="MobiDB-lite"/>
    </source>
</evidence>
<accession>A0ABR2ASI8</accession>
<keyword evidence="2" id="KW-0472">Membrane</keyword>
<feature type="region of interest" description="Disordered" evidence="1">
    <location>
        <begin position="1"/>
        <end position="96"/>
    </location>
</feature>
<keyword evidence="2" id="KW-0812">Transmembrane</keyword>
<feature type="compositionally biased region" description="Acidic residues" evidence="1">
    <location>
        <begin position="55"/>
        <end position="64"/>
    </location>
</feature>
<organism evidence="3 4">
    <name type="scientific">Hibiscus sabdariffa</name>
    <name type="common">roselle</name>
    <dbReference type="NCBI Taxonomy" id="183260"/>
    <lineage>
        <taxon>Eukaryota</taxon>
        <taxon>Viridiplantae</taxon>
        <taxon>Streptophyta</taxon>
        <taxon>Embryophyta</taxon>
        <taxon>Tracheophyta</taxon>
        <taxon>Spermatophyta</taxon>
        <taxon>Magnoliopsida</taxon>
        <taxon>eudicotyledons</taxon>
        <taxon>Gunneridae</taxon>
        <taxon>Pentapetalae</taxon>
        <taxon>rosids</taxon>
        <taxon>malvids</taxon>
        <taxon>Malvales</taxon>
        <taxon>Malvaceae</taxon>
        <taxon>Malvoideae</taxon>
        <taxon>Hibiscus</taxon>
    </lineage>
</organism>
<comment type="caution">
    <text evidence="3">The sequence shown here is derived from an EMBL/GenBank/DDBJ whole genome shotgun (WGS) entry which is preliminary data.</text>
</comment>
<feature type="transmembrane region" description="Helical" evidence="2">
    <location>
        <begin position="107"/>
        <end position="125"/>
    </location>
</feature>
<proteinExistence type="predicted"/>
<reference evidence="3 4" key="1">
    <citation type="journal article" date="2024" name="G3 (Bethesda)">
        <title>Genome assembly of Hibiscus sabdariffa L. provides insights into metabolisms of medicinal natural products.</title>
        <authorList>
            <person name="Kim T."/>
        </authorList>
    </citation>
    <scope>NUCLEOTIDE SEQUENCE [LARGE SCALE GENOMIC DNA]</scope>
    <source>
        <strain evidence="3">TK-2024</strain>
        <tissue evidence="3">Old leaves</tissue>
    </source>
</reference>
<keyword evidence="4" id="KW-1185">Reference proteome</keyword>
<name>A0ABR2ASI8_9ROSI</name>
<evidence type="ECO:0000256" key="2">
    <source>
        <dbReference type="SAM" id="Phobius"/>
    </source>
</evidence>
<protein>
    <submittedName>
        <fullName evidence="3">Uncharacterized protein</fullName>
    </submittedName>
</protein>
<sequence length="165" mass="18678">MSDKGSSTPARSEEADEVNTQTPEEITEETGEVNAQTQDEITEEADEVNTQTQDEIGEEADEDQTQTQEEIREESSEGNNTQEENDEAEAQGNAQEINEDDDVAGNLFFPLLLMNYSFFFFLVFWRSVQSKTRLQILESTPGTLSTHNLLMFYKGDLTKKTNFTI</sequence>